<reference evidence="3" key="2">
    <citation type="submission" date="2025-08" db="UniProtKB">
        <authorList>
            <consortium name="RefSeq"/>
        </authorList>
    </citation>
    <scope>IDENTIFICATION</scope>
    <source>
        <tissue evidence="3">Leaf</tissue>
    </source>
</reference>
<sequence length="297" mass="33858">MLQLKPNLLNFIKCEVGDGTTASFWYDNWTDFGQLITFLGVAGPSQLRVRRSAKVIEASRNGAWNLQAARSVSGQSLMVALTEYPVSEATCGPYIFLWRKASGNYSHTFSSKETWEQVRHRSLLVPWADIVWFKQHVPRYSFIAWLAMLNRLPTRDRLHRWGMNVPISCVLCSSGVESHAQIFFECPFATDLWGFLAAKFIPNPPYNLSAAASWIASLNSPLQANTTAILKLLLTSVLYHVWKKRNSRIFIDTAFTIHQLRIAIDRVMRDRLLSFMGPSLHSSLLLIYFSHVSHMSF</sequence>
<dbReference type="Pfam" id="PF13966">
    <property type="entry name" value="zf-RVT"/>
    <property type="match status" value="1"/>
</dbReference>
<name>A0ABM1QLK4_CAMSA</name>
<evidence type="ECO:0000313" key="3">
    <source>
        <dbReference type="RefSeq" id="XP_019087642.1"/>
    </source>
</evidence>
<dbReference type="Proteomes" id="UP000694864">
    <property type="component" value="Chromosome 11"/>
</dbReference>
<dbReference type="GeneID" id="109127430"/>
<protein>
    <submittedName>
        <fullName evidence="3">Uncharacterized protein LOC109127430</fullName>
    </submittedName>
</protein>
<dbReference type="PANTHER" id="PTHR33116">
    <property type="entry name" value="REVERSE TRANSCRIPTASE ZINC-BINDING DOMAIN-CONTAINING PROTEIN-RELATED-RELATED"/>
    <property type="match status" value="1"/>
</dbReference>
<gene>
    <name evidence="3" type="primary">LOC109127430</name>
</gene>
<dbReference type="InterPro" id="IPR026960">
    <property type="entry name" value="RVT-Znf"/>
</dbReference>
<proteinExistence type="predicted"/>
<feature type="domain" description="Reverse transcriptase zinc-binding" evidence="1">
    <location>
        <begin position="109"/>
        <end position="193"/>
    </location>
</feature>
<evidence type="ECO:0000313" key="2">
    <source>
        <dbReference type="Proteomes" id="UP000694864"/>
    </source>
</evidence>
<evidence type="ECO:0000259" key="1">
    <source>
        <dbReference type="Pfam" id="PF13966"/>
    </source>
</evidence>
<dbReference type="PANTHER" id="PTHR33116:SF84">
    <property type="entry name" value="RNA-DIRECTED DNA POLYMERASE"/>
    <property type="match status" value="1"/>
</dbReference>
<dbReference type="RefSeq" id="XP_019087642.1">
    <property type="nucleotide sequence ID" value="XM_019232097.1"/>
</dbReference>
<keyword evidence="2" id="KW-1185">Reference proteome</keyword>
<organism evidence="2 3">
    <name type="scientific">Camelina sativa</name>
    <name type="common">False flax</name>
    <name type="synonym">Myagrum sativum</name>
    <dbReference type="NCBI Taxonomy" id="90675"/>
    <lineage>
        <taxon>Eukaryota</taxon>
        <taxon>Viridiplantae</taxon>
        <taxon>Streptophyta</taxon>
        <taxon>Embryophyta</taxon>
        <taxon>Tracheophyta</taxon>
        <taxon>Spermatophyta</taxon>
        <taxon>Magnoliopsida</taxon>
        <taxon>eudicotyledons</taxon>
        <taxon>Gunneridae</taxon>
        <taxon>Pentapetalae</taxon>
        <taxon>rosids</taxon>
        <taxon>malvids</taxon>
        <taxon>Brassicales</taxon>
        <taxon>Brassicaceae</taxon>
        <taxon>Camelineae</taxon>
        <taxon>Camelina</taxon>
    </lineage>
</organism>
<accession>A0ABM1QLK4</accession>
<reference evidence="2" key="1">
    <citation type="journal article" date="2014" name="Nat. Commun.">
        <title>The emerging biofuel crop Camelina sativa retains a highly undifferentiated hexaploid genome structure.</title>
        <authorList>
            <person name="Kagale S."/>
            <person name="Koh C."/>
            <person name="Nixon J."/>
            <person name="Bollina V."/>
            <person name="Clarke W.E."/>
            <person name="Tuteja R."/>
            <person name="Spillane C."/>
            <person name="Robinson S.J."/>
            <person name="Links M.G."/>
            <person name="Clarke C."/>
            <person name="Higgins E.E."/>
            <person name="Huebert T."/>
            <person name="Sharpe A.G."/>
            <person name="Parkin I.A."/>
        </authorList>
    </citation>
    <scope>NUCLEOTIDE SEQUENCE [LARGE SCALE GENOMIC DNA]</scope>
    <source>
        <strain evidence="2">cv. DH55</strain>
    </source>
</reference>